<name>A0A0P0CI84_9BACT</name>
<dbReference type="Proteomes" id="UP000061382">
    <property type="component" value="Plasmid 1"/>
</dbReference>
<dbReference type="Gene3D" id="2.70.98.50">
    <property type="entry name" value="putative glycoside hydrolase family protein from bacillus halodurans"/>
    <property type="match status" value="1"/>
</dbReference>
<dbReference type="EMBL" id="CP012644">
    <property type="protein sequence ID" value="ALJ01741.1"/>
    <property type="molecule type" value="Genomic_DNA"/>
</dbReference>
<evidence type="ECO:0000313" key="2">
    <source>
        <dbReference type="EMBL" id="ALJ01741.1"/>
    </source>
</evidence>
<dbReference type="InterPro" id="IPR043757">
    <property type="entry name" value="DUF5703_N"/>
</dbReference>
<dbReference type="KEGG" id="rti:DC20_22140"/>
<dbReference type="InterPro" id="IPR012341">
    <property type="entry name" value="6hp_glycosidase-like_sf"/>
</dbReference>
<dbReference type="Gene3D" id="1.50.10.10">
    <property type="match status" value="1"/>
</dbReference>
<sequence length="772" mass="88952">MKHLLFYLFATLLSLTNSYSQVQQLEQYNVVWKNQSINSSESMPCGGGDIGLNVWMENGELLFYMSRSGAFDENNVFPKFGRVRVKLSPNPFEEGTSFRQELKLQEGYVEVTGQKGNHTAKINAWVDVFRPVIHIEVASNKSVNAEVYYENWRAQYRELAAGEKFASSYKWSKEKVISHKDDISFRGSDILFYHRNLDSTIFDHTVKQQGLESVKAQLLNPLKNLTYGGLMRGENMRPAGTSTGKYINTEYSAWKLQSNRAQRSHRVEVYLHIDQASSVATWESGLEKIIQDATAAQRTAFSRTKEWWRQFWQRSYVFIDPDKPHADSSPWKVGRNYQLFRYMLGCNAYGKYPTKFNGGLFTYDPVFVEQKYPFTPDHRQWGGGTFTAQNQRLVYWPMLKSGDFDMMAPQFDFYRRLLPNAELRTRHYWGHAGASFTEQIENFGLPNYAEYGLNRPEGFDPGVEHNAWLEYHWDTSLDFCLMILDMQRFTGKDITGYMPLIESSVAFFDRHYQYRAGLRGAKRLDQEGHLVLYPGTAAETYKMTYNATSTIAGLQTVLGRMLELPDEYASPGKRTEWEGMLKRVPPISFQEMQGHKTIAPAKVWERVQNSEIPQLYPVFPYGMYGIGKPDLEVALNTWRYDTVAIKNRNYISWHQDNIFCARLGLTDEAAAITTQKLSDSGRRFPAFWGPGHDYVPDHNWGGSGMIGLQEMLMQTDGRKIFLLPAWPEEWNVHFKLHAPYNTTVEGKFINGKVEELVVTPKARRKDIVLPGA</sequence>
<accession>A0A0P0CI84</accession>
<keyword evidence="2" id="KW-0614">Plasmid</keyword>
<dbReference type="PATRIC" id="fig|512763.3.peg.4880"/>
<dbReference type="SUPFAM" id="SSF48208">
    <property type="entry name" value="Six-hairpin glycosidases"/>
    <property type="match status" value="1"/>
</dbReference>
<proteinExistence type="predicted"/>
<dbReference type="GO" id="GO:0005975">
    <property type="term" value="P:carbohydrate metabolic process"/>
    <property type="evidence" value="ECO:0007669"/>
    <property type="project" value="InterPro"/>
</dbReference>
<protein>
    <recommendedName>
        <fullName evidence="1">DUF5703 domain-containing protein</fullName>
    </recommendedName>
</protein>
<geneLocation type="plasmid" evidence="2 3">
    <name>1</name>
</geneLocation>
<dbReference type="Pfam" id="PF18961">
    <property type="entry name" value="DUF5703_N"/>
    <property type="match status" value="1"/>
</dbReference>
<dbReference type="AlphaFoldDB" id="A0A0P0CI84"/>
<dbReference type="InterPro" id="IPR008928">
    <property type="entry name" value="6-hairpin_glycosidase_sf"/>
</dbReference>
<gene>
    <name evidence="2" type="ORF">DC20_22140</name>
</gene>
<feature type="domain" description="DUF5703" evidence="1">
    <location>
        <begin position="31"/>
        <end position="317"/>
    </location>
</feature>
<reference evidence="2 3" key="1">
    <citation type="submission" date="2015-08" db="EMBL/GenBank/DDBJ databases">
        <title>Complete genome sequence of Rufibacter tibetensis strain 1351t, a radiation-resistant bacterium from tibet plateau.</title>
        <authorList>
            <person name="Dai J."/>
        </authorList>
    </citation>
    <scope>NUCLEOTIDE SEQUENCE [LARGE SCALE GENOMIC DNA]</scope>
    <source>
        <strain evidence="2 3">1351</strain>
        <plasmid evidence="2 3">1</plasmid>
    </source>
</reference>
<organism evidence="2 3">
    <name type="scientific">Rufibacter tibetensis</name>
    <dbReference type="NCBI Taxonomy" id="512763"/>
    <lineage>
        <taxon>Bacteria</taxon>
        <taxon>Pseudomonadati</taxon>
        <taxon>Bacteroidota</taxon>
        <taxon>Cytophagia</taxon>
        <taxon>Cytophagales</taxon>
        <taxon>Hymenobacteraceae</taxon>
        <taxon>Rufibacter</taxon>
    </lineage>
</organism>
<evidence type="ECO:0000259" key="1">
    <source>
        <dbReference type="Pfam" id="PF18961"/>
    </source>
</evidence>
<evidence type="ECO:0000313" key="3">
    <source>
        <dbReference type="Proteomes" id="UP000061382"/>
    </source>
</evidence>
<dbReference type="OrthoDB" id="101302at2"/>
<keyword evidence="3" id="KW-1185">Reference proteome</keyword>